<evidence type="ECO:0000313" key="2">
    <source>
        <dbReference type="Proteomes" id="UP000823388"/>
    </source>
</evidence>
<name>A0A8T0NZA9_PANVG</name>
<reference evidence="1" key="1">
    <citation type="submission" date="2020-05" db="EMBL/GenBank/DDBJ databases">
        <title>WGS assembly of Panicum virgatum.</title>
        <authorList>
            <person name="Lovell J.T."/>
            <person name="Jenkins J."/>
            <person name="Shu S."/>
            <person name="Juenger T.E."/>
            <person name="Schmutz J."/>
        </authorList>
    </citation>
    <scope>NUCLEOTIDE SEQUENCE</scope>
    <source>
        <strain evidence="1">AP13</strain>
    </source>
</reference>
<accession>A0A8T0NZA9</accession>
<keyword evidence="2" id="KW-1185">Reference proteome</keyword>
<protein>
    <submittedName>
        <fullName evidence="1">Uncharacterized protein</fullName>
    </submittedName>
</protein>
<sequence length="99" mass="10920">NKAPRILKEAAKRPHKSAQWELPLLPLLSPRIHLSIPEHHHVSTRKDLASYQLMSCHAWWSSAYSGAYVSRQWVAAAASSSDAHRVGSWAARGHGAACC</sequence>
<comment type="caution">
    <text evidence="1">The sequence shown here is derived from an EMBL/GenBank/DDBJ whole genome shotgun (WGS) entry which is preliminary data.</text>
</comment>
<proteinExistence type="predicted"/>
<organism evidence="1 2">
    <name type="scientific">Panicum virgatum</name>
    <name type="common">Blackwell switchgrass</name>
    <dbReference type="NCBI Taxonomy" id="38727"/>
    <lineage>
        <taxon>Eukaryota</taxon>
        <taxon>Viridiplantae</taxon>
        <taxon>Streptophyta</taxon>
        <taxon>Embryophyta</taxon>
        <taxon>Tracheophyta</taxon>
        <taxon>Spermatophyta</taxon>
        <taxon>Magnoliopsida</taxon>
        <taxon>Liliopsida</taxon>
        <taxon>Poales</taxon>
        <taxon>Poaceae</taxon>
        <taxon>PACMAD clade</taxon>
        <taxon>Panicoideae</taxon>
        <taxon>Panicodae</taxon>
        <taxon>Paniceae</taxon>
        <taxon>Panicinae</taxon>
        <taxon>Panicum</taxon>
        <taxon>Panicum sect. Hiantes</taxon>
    </lineage>
</organism>
<dbReference type="AlphaFoldDB" id="A0A8T0NZA9"/>
<gene>
    <name evidence="1" type="ORF">PVAP13_9KG587701</name>
</gene>
<dbReference type="Proteomes" id="UP000823388">
    <property type="component" value="Chromosome 9K"/>
</dbReference>
<evidence type="ECO:0000313" key="1">
    <source>
        <dbReference type="EMBL" id="KAG2554780.1"/>
    </source>
</evidence>
<feature type="non-terminal residue" evidence="1">
    <location>
        <position position="1"/>
    </location>
</feature>
<dbReference type="EMBL" id="CM029053">
    <property type="protein sequence ID" value="KAG2554780.1"/>
    <property type="molecule type" value="Genomic_DNA"/>
</dbReference>